<accession>A0AAD6TAK4</accession>
<reference evidence="1" key="1">
    <citation type="submission" date="2023-03" db="EMBL/GenBank/DDBJ databases">
        <title>Massive genome expansion in bonnet fungi (Mycena s.s.) driven by repeated elements and novel gene families across ecological guilds.</title>
        <authorList>
            <consortium name="Lawrence Berkeley National Laboratory"/>
            <person name="Harder C.B."/>
            <person name="Miyauchi S."/>
            <person name="Viragh M."/>
            <person name="Kuo A."/>
            <person name="Thoen E."/>
            <person name="Andreopoulos B."/>
            <person name="Lu D."/>
            <person name="Skrede I."/>
            <person name="Drula E."/>
            <person name="Henrissat B."/>
            <person name="Morin E."/>
            <person name="Kohler A."/>
            <person name="Barry K."/>
            <person name="LaButti K."/>
            <person name="Morin E."/>
            <person name="Salamov A."/>
            <person name="Lipzen A."/>
            <person name="Mereny Z."/>
            <person name="Hegedus B."/>
            <person name="Baldrian P."/>
            <person name="Stursova M."/>
            <person name="Weitz H."/>
            <person name="Taylor A."/>
            <person name="Grigoriev I.V."/>
            <person name="Nagy L.G."/>
            <person name="Martin F."/>
            <person name="Kauserud H."/>
        </authorList>
    </citation>
    <scope>NUCLEOTIDE SEQUENCE</scope>
    <source>
        <strain evidence="1">CBHHK200</strain>
    </source>
</reference>
<name>A0AAD6TAK4_9AGAR</name>
<dbReference type="AlphaFoldDB" id="A0AAD6TAK4"/>
<protein>
    <submittedName>
        <fullName evidence="1">Uncharacterized protein</fullName>
    </submittedName>
</protein>
<comment type="caution">
    <text evidence="1">The sequence shown here is derived from an EMBL/GenBank/DDBJ whole genome shotgun (WGS) entry which is preliminary data.</text>
</comment>
<evidence type="ECO:0000313" key="2">
    <source>
        <dbReference type="Proteomes" id="UP001218188"/>
    </source>
</evidence>
<evidence type="ECO:0000313" key="1">
    <source>
        <dbReference type="EMBL" id="KAJ7042904.1"/>
    </source>
</evidence>
<proteinExistence type="predicted"/>
<sequence length="188" mass="21306">MTATVSPALPPELEREIFELCAHSWPAQIPKLMRVAHRVKHWVHPLLYQTLVVYDPSQENPDDAGTRWITIERVASAISAHPAFFPSAVRHLLVSIFHNKDVANIATILAACTGIENLSLFEMDDTWISIIALLPLKRFYGRCQILISMPHPSNIVFPHLTHLRLIDWIHSENTDALIAFLAYPCSRT</sequence>
<dbReference type="Proteomes" id="UP001218188">
    <property type="component" value="Unassembled WGS sequence"/>
</dbReference>
<gene>
    <name evidence="1" type="ORF">C8F04DRAFT_56426</name>
</gene>
<organism evidence="1 2">
    <name type="scientific">Mycena alexandri</name>
    <dbReference type="NCBI Taxonomy" id="1745969"/>
    <lineage>
        <taxon>Eukaryota</taxon>
        <taxon>Fungi</taxon>
        <taxon>Dikarya</taxon>
        <taxon>Basidiomycota</taxon>
        <taxon>Agaricomycotina</taxon>
        <taxon>Agaricomycetes</taxon>
        <taxon>Agaricomycetidae</taxon>
        <taxon>Agaricales</taxon>
        <taxon>Marasmiineae</taxon>
        <taxon>Mycenaceae</taxon>
        <taxon>Mycena</taxon>
    </lineage>
</organism>
<dbReference type="EMBL" id="JARJCM010000011">
    <property type="protein sequence ID" value="KAJ7042904.1"/>
    <property type="molecule type" value="Genomic_DNA"/>
</dbReference>
<keyword evidence="2" id="KW-1185">Reference proteome</keyword>